<dbReference type="AlphaFoldDB" id="A0A2T2NU28"/>
<protein>
    <submittedName>
        <fullName evidence="2">Uncharacterized protein</fullName>
    </submittedName>
</protein>
<reference evidence="2 3" key="1">
    <citation type="journal article" date="2018" name="Front. Microbiol.">
        <title>Genome-Wide Analysis of Corynespora cassiicola Leaf Fall Disease Putative Effectors.</title>
        <authorList>
            <person name="Lopez D."/>
            <person name="Ribeiro S."/>
            <person name="Label P."/>
            <person name="Fumanal B."/>
            <person name="Venisse J.S."/>
            <person name="Kohler A."/>
            <person name="de Oliveira R.R."/>
            <person name="Labutti K."/>
            <person name="Lipzen A."/>
            <person name="Lail K."/>
            <person name="Bauer D."/>
            <person name="Ohm R.A."/>
            <person name="Barry K.W."/>
            <person name="Spatafora J."/>
            <person name="Grigoriev I.V."/>
            <person name="Martin F.M."/>
            <person name="Pujade-Renaud V."/>
        </authorList>
    </citation>
    <scope>NUCLEOTIDE SEQUENCE [LARGE SCALE GENOMIC DNA]</scope>
    <source>
        <strain evidence="2 3">Philippines</strain>
    </source>
</reference>
<gene>
    <name evidence="2" type="ORF">BS50DRAFT_572108</name>
</gene>
<evidence type="ECO:0000256" key="1">
    <source>
        <dbReference type="SAM" id="MobiDB-lite"/>
    </source>
</evidence>
<organism evidence="2 3">
    <name type="scientific">Corynespora cassiicola Philippines</name>
    <dbReference type="NCBI Taxonomy" id="1448308"/>
    <lineage>
        <taxon>Eukaryota</taxon>
        <taxon>Fungi</taxon>
        <taxon>Dikarya</taxon>
        <taxon>Ascomycota</taxon>
        <taxon>Pezizomycotina</taxon>
        <taxon>Dothideomycetes</taxon>
        <taxon>Pleosporomycetidae</taxon>
        <taxon>Pleosporales</taxon>
        <taxon>Corynesporascaceae</taxon>
        <taxon>Corynespora</taxon>
    </lineage>
</organism>
<evidence type="ECO:0000313" key="3">
    <source>
        <dbReference type="Proteomes" id="UP000240883"/>
    </source>
</evidence>
<name>A0A2T2NU28_CORCC</name>
<proteinExistence type="predicted"/>
<sequence length="159" mass="17706">MTRFHAELRVPKPARGEAGGEQKKNGLECRCASRDGHKTGLVTGQLPRPPRRSTYRRSGALRADLAQPIAIANACCCSLIDCHTASRHPRQSRAQDYCVQPVVDASRLGETVRRQPAPRIDWLWLRWNGFRVSSQPARQPASQPSSPHSQHSQHSTAQQ</sequence>
<dbReference type="Proteomes" id="UP000240883">
    <property type="component" value="Unassembled WGS sequence"/>
</dbReference>
<feature type="region of interest" description="Disordered" evidence="1">
    <location>
        <begin position="1"/>
        <end position="24"/>
    </location>
</feature>
<keyword evidence="3" id="KW-1185">Reference proteome</keyword>
<accession>A0A2T2NU28</accession>
<evidence type="ECO:0000313" key="2">
    <source>
        <dbReference type="EMBL" id="PSN68927.1"/>
    </source>
</evidence>
<dbReference type="EMBL" id="KZ678133">
    <property type="protein sequence ID" value="PSN68927.1"/>
    <property type="molecule type" value="Genomic_DNA"/>
</dbReference>
<feature type="region of interest" description="Disordered" evidence="1">
    <location>
        <begin position="134"/>
        <end position="159"/>
    </location>
</feature>